<feature type="compositionally biased region" description="Low complexity" evidence="1">
    <location>
        <begin position="298"/>
        <end position="317"/>
    </location>
</feature>
<evidence type="ECO:0000256" key="1">
    <source>
        <dbReference type="SAM" id="MobiDB-lite"/>
    </source>
</evidence>
<name>A0ABR2YL76_9CHLO</name>
<feature type="region of interest" description="Disordered" evidence="1">
    <location>
        <begin position="278"/>
        <end position="317"/>
    </location>
</feature>
<organism evidence="3 4">
    <name type="scientific">Coccomyxa subellipsoidea</name>
    <dbReference type="NCBI Taxonomy" id="248742"/>
    <lineage>
        <taxon>Eukaryota</taxon>
        <taxon>Viridiplantae</taxon>
        <taxon>Chlorophyta</taxon>
        <taxon>core chlorophytes</taxon>
        <taxon>Trebouxiophyceae</taxon>
        <taxon>Trebouxiophyceae incertae sedis</taxon>
        <taxon>Coccomyxaceae</taxon>
        <taxon>Coccomyxa</taxon>
    </lineage>
</organism>
<gene>
    <name evidence="3" type="ORF">WJX75_009513</name>
</gene>
<comment type="caution">
    <text evidence="3">The sequence shown here is derived from an EMBL/GenBank/DDBJ whole genome shotgun (WGS) entry which is preliminary data.</text>
</comment>
<feature type="signal peptide" evidence="2">
    <location>
        <begin position="1"/>
        <end position="23"/>
    </location>
</feature>
<accession>A0ABR2YL76</accession>
<dbReference type="Proteomes" id="UP001491310">
    <property type="component" value="Unassembled WGS sequence"/>
</dbReference>
<evidence type="ECO:0000313" key="4">
    <source>
        <dbReference type="Proteomes" id="UP001491310"/>
    </source>
</evidence>
<feature type="chain" id="PRO_5046384487" evidence="2">
    <location>
        <begin position="24"/>
        <end position="868"/>
    </location>
</feature>
<feature type="compositionally biased region" description="Low complexity" evidence="1">
    <location>
        <begin position="128"/>
        <end position="141"/>
    </location>
</feature>
<reference evidence="3 4" key="1">
    <citation type="journal article" date="2024" name="Nat. Commun.">
        <title>Phylogenomics reveals the evolutionary origins of lichenization in chlorophyte algae.</title>
        <authorList>
            <person name="Puginier C."/>
            <person name="Libourel C."/>
            <person name="Otte J."/>
            <person name="Skaloud P."/>
            <person name="Haon M."/>
            <person name="Grisel S."/>
            <person name="Petersen M."/>
            <person name="Berrin J.G."/>
            <person name="Delaux P.M."/>
            <person name="Dal Grande F."/>
            <person name="Keller J."/>
        </authorList>
    </citation>
    <scope>NUCLEOTIDE SEQUENCE [LARGE SCALE GENOMIC DNA]</scope>
    <source>
        <strain evidence="3 4">SAG 216-7</strain>
    </source>
</reference>
<protein>
    <submittedName>
        <fullName evidence="3">Uncharacterized protein</fullName>
    </submittedName>
</protein>
<feature type="region of interest" description="Disordered" evidence="1">
    <location>
        <begin position="91"/>
        <end position="161"/>
    </location>
</feature>
<dbReference type="EMBL" id="JALJOT010000010">
    <property type="protein sequence ID" value="KAK9906874.1"/>
    <property type="molecule type" value="Genomic_DNA"/>
</dbReference>
<keyword evidence="4" id="KW-1185">Reference proteome</keyword>
<keyword evidence="2" id="KW-0732">Signal</keyword>
<evidence type="ECO:0000313" key="3">
    <source>
        <dbReference type="EMBL" id="KAK9906874.1"/>
    </source>
</evidence>
<sequence>MTGIPLAVLSSLLLLASFQYVSAQAIDTSAYVAGPRERASDQAARLRLKRQATALAANTSALAPTLASPGAPVLAPAAPLHINTTIAEQPLSQKHTSPAPLSAPTVHAATHNVTKIKPATRVPANRYKQAPPKSPPQAQKKAAARKAASRAPTPAPVRASKQAPALGPLAEGLPAAEALQPAAAPQEAVPAAASMATAPVQPPSSGVSVLPPSHEELPVGYVAFLTTDVLQPEAASPDSVSLISVSLKSAAALTSQLYRAAPSTSNAALPPQYSVQAGVSAAPQIQEPRPDHKGAQESSLAAAAPGSSGAAQVPSPGQRALEQLLSAASPKAQPASENHFTSGYYDVWPAPAPCDGFFSVRTRHPLEAGTHYEHGGMPASRYGGETHEVPPSVGEALVVSAVPIALLAPAPAPGRSLTLEPLGAQTVPQRGAYGMYGVYGAYTGRGVEARGSSFAHAPVLREYPLEGLPTPVAAPGPSRGEGKLAGSVTGSYGTHGLGSYGYAAEQTSTASYARGPRDTAALGQAYSPVTHQAPPAYYAGLEAHPGVYTAFAVRPQAYYTPLLPQGSSDSTPAPAPAIFFAGVQATAAPITATAHAAQTTSTTPLFSTPDGVPSNVVYFVADVAFSRAPISFSAQQISASNGTIIDVYPHDGCGRYVAKGYVEQPESGDPARTDIVLSINDGTVFDCAGNAFPGSSLTTSILNRPMGTLHTPSLKQSASGPVSNQSQVFLTLTFSQPVSSVSPADISVQLTQTQMPGAAAIASMPAPVAGGQSRRRLIEMPALAPAVGACNAVHSLSMIQQTDGSPQAVFEFLLDISDCFLGLVGVDFVGTVHNSGGAENLPVSTLQFWQMSAAHLADFSIANSPMHQ</sequence>
<evidence type="ECO:0000256" key="2">
    <source>
        <dbReference type="SAM" id="SignalP"/>
    </source>
</evidence>
<proteinExistence type="predicted"/>